<feature type="compositionally biased region" description="Low complexity" evidence="9">
    <location>
        <begin position="233"/>
        <end position="244"/>
    </location>
</feature>
<dbReference type="GO" id="GO:0016020">
    <property type="term" value="C:membrane"/>
    <property type="evidence" value="ECO:0007669"/>
    <property type="project" value="UniProtKB-SubCell"/>
</dbReference>
<feature type="compositionally biased region" description="Basic and acidic residues" evidence="9">
    <location>
        <begin position="287"/>
        <end position="338"/>
    </location>
</feature>
<evidence type="ECO:0000313" key="11">
    <source>
        <dbReference type="EMBL" id="TXG55223.1"/>
    </source>
</evidence>
<dbReference type="InterPro" id="IPR032675">
    <property type="entry name" value="LRR_dom_sf"/>
</dbReference>
<reference evidence="12" key="1">
    <citation type="journal article" date="2019" name="Gigascience">
        <title>De novo genome assembly of the endangered Acer yangbiense, a plant species with extremely small populations endemic to Yunnan Province, China.</title>
        <authorList>
            <person name="Yang J."/>
            <person name="Wariss H.M."/>
            <person name="Tao L."/>
            <person name="Zhang R."/>
            <person name="Yun Q."/>
            <person name="Hollingsworth P."/>
            <person name="Dao Z."/>
            <person name="Luo G."/>
            <person name="Guo H."/>
            <person name="Ma Y."/>
            <person name="Sun W."/>
        </authorList>
    </citation>
    <scope>NUCLEOTIDE SEQUENCE [LARGE SCALE GENOMIC DNA]</scope>
    <source>
        <strain evidence="12">cv. Malutang</strain>
    </source>
</reference>
<accession>A0A5C7HDJ7</accession>
<comment type="subcellular location">
    <subcellularLocation>
        <location evidence="1">Membrane</location>
    </subcellularLocation>
</comment>
<evidence type="ECO:0000256" key="8">
    <source>
        <dbReference type="ARBA" id="ARBA00023170"/>
    </source>
</evidence>
<comment type="caution">
    <text evidence="11">The sequence shown here is derived from an EMBL/GenBank/DDBJ whole genome shotgun (WGS) entry which is preliminary data.</text>
</comment>
<dbReference type="Gene3D" id="3.80.10.10">
    <property type="entry name" value="Ribonuclease Inhibitor"/>
    <property type="match status" value="2"/>
</dbReference>
<feature type="domain" description="Leucine-rich repeat-containing N-terminal plant-type" evidence="10">
    <location>
        <begin position="360"/>
        <end position="394"/>
    </location>
</feature>
<dbReference type="InterPro" id="IPR046959">
    <property type="entry name" value="PRK1-6/SRF4-like"/>
</dbReference>
<keyword evidence="12" id="KW-1185">Reference proteome</keyword>
<keyword evidence="2" id="KW-0433">Leucine-rich repeat</keyword>
<gene>
    <name evidence="11" type="ORF">EZV62_020479</name>
</gene>
<evidence type="ECO:0000259" key="10">
    <source>
        <dbReference type="Pfam" id="PF08263"/>
    </source>
</evidence>
<dbReference type="InterPro" id="IPR001611">
    <property type="entry name" value="Leu-rich_rpt"/>
</dbReference>
<sequence length="430" mass="45549">MGVKRSSRACNDWKICAEVFVGFILIWAATNSFAATNPVDVAAINRLFAALGSPQLPGWVQSGGDPCLEAWQGVQCNASDIITIILNGANLGGELGDSLSEFASITVLDLSNNHIGGSIPPNLPVTLKNLFLSANQFSGSIPSSVATLTLLTDMSMNNNLLSGEIPNAFESLTGLINLDLSTNNLSGQLPPTLENLSLLTTLNIENNLFSGTIPDKMLQGITNFRKDGNPCNTTTPVSPPTSSVTPPPSILVPGAPPPPPSQSQHRPGKQDGPSTLSGSRYPNPNPDPKDHPDHPDHPDHVDHVDHPDHPDHADHPDHLGHPDHADHPDHPDQADHPDPWARLVTRLVSRLVTPTCHVAAINRLFAALGLPQLPGWVQNGGDPCLEAWQGVQCNASDIITIILNGANLGGELGDSLGDFASITVLGFKPK</sequence>
<organism evidence="11 12">
    <name type="scientific">Acer yangbiense</name>
    <dbReference type="NCBI Taxonomy" id="1000413"/>
    <lineage>
        <taxon>Eukaryota</taxon>
        <taxon>Viridiplantae</taxon>
        <taxon>Streptophyta</taxon>
        <taxon>Embryophyta</taxon>
        <taxon>Tracheophyta</taxon>
        <taxon>Spermatophyta</taxon>
        <taxon>Magnoliopsida</taxon>
        <taxon>eudicotyledons</taxon>
        <taxon>Gunneridae</taxon>
        <taxon>Pentapetalae</taxon>
        <taxon>rosids</taxon>
        <taxon>malvids</taxon>
        <taxon>Sapindales</taxon>
        <taxon>Sapindaceae</taxon>
        <taxon>Hippocastanoideae</taxon>
        <taxon>Acereae</taxon>
        <taxon>Acer</taxon>
    </lineage>
</organism>
<evidence type="ECO:0000256" key="3">
    <source>
        <dbReference type="ARBA" id="ARBA00022692"/>
    </source>
</evidence>
<evidence type="ECO:0000256" key="9">
    <source>
        <dbReference type="SAM" id="MobiDB-lite"/>
    </source>
</evidence>
<dbReference type="EMBL" id="VAHF01000009">
    <property type="protein sequence ID" value="TXG55223.1"/>
    <property type="molecule type" value="Genomic_DNA"/>
</dbReference>
<dbReference type="Pfam" id="PF00560">
    <property type="entry name" value="LRR_1"/>
    <property type="match status" value="4"/>
</dbReference>
<dbReference type="Pfam" id="PF08263">
    <property type="entry name" value="LRRNT_2"/>
    <property type="match status" value="2"/>
</dbReference>
<name>A0A5C7HDJ7_9ROSI</name>
<evidence type="ECO:0000256" key="5">
    <source>
        <dbReference type="ARBA" id="ARBA00022737"/>
    </source>
</evidence>
<protein>
    <recommendedName>
        <fullName evidence="10">Leucine-rich repeat-containing N-terminal plant-type domain-containing protein</fullName>
    </recommendedName>
</protein>
<dbReference type="OrthoDB" id="676979at2759"/>
<evidence type="ECO:0000256" key="4">
    <source>
        <dbReference type="ARBA" id="ARBA00022729"/>
    </source>
</evidence>
<proteinExistence type="predicted"/>
<dbReference type="FunFam" id="3.80.10.10:FF:000062">
    <property type="entry name" value="protein STRUBBELIG-RECEPTOR FAMILY 3"/>
    <property type="match status" value="1"/>
</dbReference>
<keyword evidence="8" id="KW-0675">Receptor</keyword>
<keyword evidence="7" id="KW-0472">Membrane</keyword>
<dbReference type="SUPFAM" id="SSF52058">
    <property type="entry name" value="L domain-like"/>
    <property type="match status" value="1"/>
</dbReference>
<dbReference type="InterPro" id="IPR013210">
    <property type="entry name" value="LRR_N_plant-typ"/>
</dbReference>
<keyword evidence="5" id="KW-0677">Repeat</keyword>
<feature type="region of interest" description="Disordered" evidence="9">
    <location>
        <begin position="224"/>
        <end position="338"/>
    </location>
</feature>
<dbReference type="AlphaFoldDB" id="A0A5C7HDJ7"/>
<evidence type="ECO:0000313" key="12">
    <source>
        <dbReference type="Proteomes" id="UP000323000"/>
    </source>
</evidence>
<dbReference type="PANTHER" id="PTHR48007">
    <property type="entry name" value="LEUCINE-RICH REPEAT RECEPTOR-LIKE PROTEIN KINASE PXC1"/>
    <property type="match status" value="1"/>
</dbReference>
<keyword evidence="6" id="KW-1133">Transmembrane helix</keyword>
<feature type="domain" description="Leucine-rich repeat-containing N-terminal plant-type" evidence="10">
    <location>
        <begin position="40"/>
        <end position="77"/>
    </location>
</feature>
<keyword evidence="4" id="KW-0732">Signal</keyword>
<evidence type="ECO:0000256" key="1">
    <source>
        <dbReference type="ARBA" id="ARBA00004370"/>
    </source>
</evidence>
<dbReference type="PANTHER" id="PTHR48007:SF34">
    <property type="entry name" value="PROTEIN STRUBBELIG-RECEPTOR FAMILY 8 ISOFORM X1"/>
    <property type="match status" value="1"/>
</dbReference>
<evidence type="ECO:0000256" key="2">
    <source>
        <dbReference type="ARBA" id="ARBA00022614"/>
    </source>
</evidence>
<feature type="compositionally biased region" description="Pro residues" evidence="9">
    <location>
        <begin position="245"/>
        <end position="261"/>
    </location>
</feature>
<evidence type="ECO:0000256" key="6">
    <source>
        <dbReference type="ARBA" id="ARBA00022989"/>
    </source>
</evidence>
<keyword evidence="3" id="KW-0812">Transmembrane</keyword>
<dbReference type="Proteomes" id="UP000323000">
    <property type="component" value="Chromosome 9"/>
</dbReference>
<evidence type="ECO:0000256" key="7">
    <source>
        <dbReference type="ARBA" id="ARBA00023136"/>
    </source>
</evidence>